<organism evidence="2 3">
    <name type="scientific">Streptococcus ferus</name>
    <dbReference type="NCBI Taxonomy" id="1345"/>
    <lineage>
        <taxon>Bacteria</taxon>
        <taxon>Bacillati</taxon>
        <taxon>Bacillota</taxon>
        <taxon>Bacilli</taxon>
        <taxon>Lactobacillales</taxon>
        <taxon>Streptococcaceae</taxon>
        <taxon>Streptococcus</taxon>
    </lineage>
</organism>
<keyword evidence="3" id="KW-1185">Reference proteome</keyword>
<keyword evidence="1" id="KW-0812">Transmembrane</keyword>
<evidence type="ECO:0000313" key="2">
    <source>
        <dbReference type="EMBL" id="SQF39517.1"/>
    </source>
</evidence>
<proteinExistence type="predicted"/>
<keyword evidence="1" id="KW-1133">Transmembrane helix</keyword>
<accession>A0A2X3W1M2</accession>
<dbReference type="EMBL" id="LS483343">
    <property type="protein sequence ID" value="SQF39517.1"/>
    <property type="molecule type" value="Genomic_DNA"/>
</dbReference>
<keyword evidence="1" id="KW-0472">Membrane</keyword>
<dbReference type="KEGG" id="sfer:NCTC12278_00375"/>
<gene>
    <name evidence="2" type="ORF">NCTC12278_00375</name>
</gene>
<dbReference type="Proteomes" id="UP000249495">
    <property type="component" value="Chromosome 1"/>
</dbReference>
<sequence length="80" mass="9374">MKSFFKKSETAYAPFFRVCFYLSLGLMVVGLLLGLYTSLVYKVPFWNKTSWGLIGQFLVVLFFVSVDRLEDRYRKGKNDK</sequence>
<feature type="transmembrane region" description="Helical" evidence="1">
    <location>
        <begin position="12"/>
        <end position="37"/>
    </location>
</feature>
<dbReference type="RefSeq" id="WP_018030970.1">
    <property type="nucleotide sequence ID" value="NZ_LS483343.1"/>
</dbReference>
<evidence type="ECO:0000256" key="1">
    <source>
        <dbReference type="SAM" id="Phobius"/>
    </source>
</evidence>
<evidence type="ECO:0000313" key="3">
    <source>
        <dbReference type="Proteomes" id="UP000249495"/>
    </source>
</evidence>
<dbReference type="AlphaFoldDB" id="A0A2X3W1M2"/>
<feature type="transmembrane region" description="Helical" evidence="1">
    <location>
        <begin position="49"/>
        <end position="66"/>
    </location>
</feature>
<protein>
    <submittedName>
        <fullName evidence="2">Uncharacterized protein</fullName>
    </submittedName>
</protein>
<name>A0A2X3W1M2_9STRE</name>
<reference evidence="2 3" key="1">
    <citation type="submission" date="2018-06" db="EMBL/GenBank/DDBJ databases">
        <authorList>
            <consortium name="Pathogen Informatics"/>
            <person name="Doyle S."/>
        </authorList>
    </citation>
    <scope>NUCLEOTIDE SEQUENCE [LARGE SCALE GENOMIC DNA]</scope>
    <source>
        <strain evidence="2 3">NCTC12278</strain>
    </source>
</reference>
<dbReference type="OrthoDB" id="9808602at2"/>